<dbReference type="OrthoDB" id="9807558at2"/>
<dbReference type="AlphaFoldDB" id="A0A502DSC8"/>
<dbReference type="EMBL" id="RCZI01000003">
    <property type="protein sequence ID" value="TPG27459.1"/>
    <property type="molecule type" value="Genomic_DNA"/>
</dbReference>
<evidence type="ECO:0000313" key="6">
    <source>
        <dbReference type="EMBL" id="TPG27459.1"/>
    </source>
</evidence>
<dbReference type="Proteomes" id="UP000319212">
    <property type="component" value="Unassembled WGS sequence"/>
</dbReference>
<keyword evidence="1" id="KW-0805">Transcription regulation</keyword>
<name>A0A502DSC8_9BURK</name>
<accession>A0A502DSC8</accession>
<sequence>MPARTRTPASLLAQRAVEPTSSVERACRILRALSDPGVTRLTDIAVATGLDKTTVLRLLDVLMHDGFVVRDPHSKHYSLGAELLVLGAAALARFDPRPLVRPALLRLTGQFEDSVILSIPSGIESLCVDVEEGRYPIRANYLSIGSRRPLGVGAGSLALLAWMPEAERQAALAVIAPQLQRYPRITAQLLEDHARVARERGYAVLLDVVVERMGGIAVPILGADGRPVAAISIAALNDRITSREAELAQALRREAATCEVLWSRAAHTGANAAATRRERMH</sequence>
<reference evidence="6 7" key="1">
    <citation type="journal article" date="2019" name="Environ. Microbiol.">
        <title>Species interactions and distinct microbial communities in high Arctic permafrost affected cryosols are associated with the CH4 and CO2 gas fluxes.</title>
        <authorList>
            <person name="Altshuler I."/>
            <person name="Hamel J."/>
            <person name="Turney S."/>
            <person name="Magnuson E."/>
            <person name="Levesque R."/>
            <person name="Greer C."/>
            <person name="Whyte L.G."/>
        </authorList>
    </citation>
    <scope>NUCLEOTIDE SEQUENCE [LARGE SCALE GENOMIC DNA]</scope>
    <source>
        <strain evidence="6 7">S06.C</strain>
    </source>
</reference>
<dbReference type="GO" id="GO:0045892">
    <property type="term" value="P:negative regulation of DNA-templated transcription"/>
    <property type="evidence" value="ECO:0007669"/>
    <property type="project" value="TreeGrafter"/>
</dbReference>
<evidence type="ECO:0000256" key="3">
    <source>
        <dbReference type="ARBA" id="ARBA00023163"/>
    </source>
</evidence>
<dbReference type="InterPro" id="IPR036390">
    <property type="entry name" value="WH_DNA-bd_sf"/>
</dbReference>
<feature type="domain" description="HTH iclR-type" evidence="4">
    <location>
        <begin position="20"/>
        <end position="81"/>
    </location>
</feature>
<dbReference type="Pfam" id="PF09339">
    <property type="entry name" value="HTH_IclR"/>
    <property type="match status" value="1"/>
</dbReference>
<dbReference type="SUPFAM" id="SSF46785">
    <property type="entry name" value="Winged helix' DNA-binding domain"/>
    <property type="match status" value="1"/>
</dbReference>
<evidence type="ECO:0000259" key="4">
    <source>
        <dbReference type="PROSITE" id="PS51077"/>
    </source>
</evidence>
<evidence type="ECO:0000313" key="7">
    <source>
        <dbReference type="Proteomes" id="UP000319212"/>
    </source>
</evidence>
<comment type="caution">
    <text evidence="6">The sequence shown here is derived from an EMBL/GenBank/DDBJ whole genome shotgun (WGS) entry which is preliminary data.</text>
</comment>
<dbReference type="PANTHER" id="PTHR30136:SF35">
    <property type="entry name" value="HTH-TYPE TRANSCRIPTIONAL REGULATOR RV1719"/>
    <property type="match status" value="1"/>
</dbReference>
<proteinExistence type="predicted"/>
<evidence type="ECO:0000256" key="2">
    <source>
        <dbReference type="ARBA" id="ARBA00023125"/>
    </source>
</evidence>
<gene>
    <name evidence="6" type="ORF">EAH82_11780</name>
</gene>
<feature type="domain" description="IclR-ED" evidence="5">
    <location>
        <begin position="82"/>
        <end position="274"/>
    </location>
</feature>
<dbReference type="Gene3D" id="3.30.450.40">
    <property type="match status" value="1"/>
</dbReference>
<keyword evidence="2" id="KW-0238">DNA-binding</keyword>
<dbReference type="SMART" id="SM00346">
    <property type="entry name" value="HTH_ICLR"/>
    <property type="match status" value="1"/>
</dbReference>
<dbReference type="SUPFAM" id="SSF55781">
    <property type="entry name" value="GAF domain-like"/>
    <property type="match status" value="1"/>
</dbReference>
<keyword evidence="3" id="KW-0804">Transcription</keyword>
<evidence type="ECO:0000256" key="1">
    <source>
        <dbReference type="ARBA" id="ARBA00023015"/>
    </source>
</evidence>
<dbReference type="PANTHER" id="PTHR30136">
    <property type="entry name" value="HELIX-TURN-HELIX TRANSCRIPTIONAL REGULATOR, ICLR FAMILY"/>
    <property type="match status" value="1"/>
</dbReference>
<dbReference type="InterPro" id="IPR005471">
    <property type="entry name" value="Tscrpt_reg_IclR_N"/>
</dbReference>
<dbReference type="InterPro" id="IPR036388">
    <property type="entry name" value="WH-like_DNA-bd_sf"/>
</dbReference>
<dbReference type="GO" id="GO:0003677">
    <property type="term" value="F:DNA binding"/>
    <property type="evidence" value="ECO:0007669"/>
    <property type="project" value="UniProtKB-KW"/>
</dbReference>
<organism evidence="6 7">
    <name type="scientific">Variovorax guangxiensis</name>
    <dbReference type="NCBI Taxonomy" id="1775474"/>
    <lineage>
        <taxon>Bacteria</taxon>
        <taxon>Pseudomonadati</taxon>
        <taxon>Pseudomonadota</taxon>
        <taxon>Betaproteobacteria</taxon>
        <taxon>Burkholderiales</taxon>
        <taxon>Comamonadaceae</taxon>
        <taxon>Variovorax</taxon>
    </lineage>
</organism>
<dbReference type="PROSITE" id="PS51077">
    <property type="entry name" value="HTH_ICLR"/>
    <property type="match status" value="1"/>
</dbReference>
<protein>
    <submittedName>
        <fullName evidence="6">IclR family transcriptional regulator</fullName>
    </submittedName>
</protein>
<dbReference type="InterPro" id="IPR050707">
    <property type="entry name" value="HTH_MetabolicPath_Reg"/>
</dbReference>
<dbReference type="InterPro" id="IPR014757">
    <property type="entry name" value="Tscrpt_reg_IclR_C"/>
</dbReference>
<dbReference type="Gene3D" id="1.10.10.10">
    <property type="entry name" value="Winged helix-like DNA-binding domain superfamily/Winged helix DNA-binding domain"/>
    <property type="match status" value="1"/>
</dbReference>
<dbReference type="RefSeq" id="WP_140842051.1">
    <property type="nucleotide sequence ID" value="NZ_RCZI01000003.1"/>
</dbReference>
<dbReference type="InterPro" id="IPR029016">
    <property type="entry name" value="GAF-like_dom_sf"/>
</dbReference>
<dbReference type="Pfam" id="PF01614">
    <property type="entry name" value="IclR_C"/>
    <property type="match status" value="1"/>
</dbReference>
<dbReference type="PROSITE" id="PS51078">
    <property type="entry name" value="ICLR_ED"/>
    <property type="match status" value="1"/>
</dbReference>
<evidence type="ECO:0000259" key="5">
    <source>
        <dbReference type="PROSITE" id="PS51078"/>
    </source>
</evidence>
<dbReference type="GO" id="GO:0003700">
    <property type="term" value="F:DNA-binding transcription factor activity"/>
    <property type="evidence" value="ECO:0007669"/>
    <property type="project" value="TreeGrafter"/>
</dbReference>